<dbReference type="PANTHER" id="PTHR43563">
    <property type="entry name" value="AMINE OXIDASE"/>
    <property type="match status" value="1"/>
</dbReference>
<dbReference type="InterPro" id="IPR036188">
    <property type="entry name" value="FAD/NAD-bd_sf"/>
</dbReference>
<dbReference type="RefSeq" id="WP_049023734.1">
    <property type="nucleotide sequence ID" value="NZ_CP076536.1"/>
</dbReference>
<dbReference type="Proteomes" id="UP001210538">
    <property type="component" value="Chromosome"/>
</dbReference>
<dbReference type="AlphaFoldDB" id="A0AAX3L4H2"/>
<dbReference type="Gene3D" id="3.50.50.60">
    <property type="entry name" value="FAD/NAD(P)-binding domain"/>
    <property type="match status" value="2"/>
</dbReference>
<dbReference type="Pfam" id="PF13450">
    <property type="entry name" value="NAD_binding_8"/>
    <property type="match status" value="1"/>
</dbReference>
<dbReference type="Pfam" id="PF01593">
    <property type="entry name" value="Amino_oxidase"/>
    <property type="match status" value="1"/>
</dbReference>
<dbReference type="InterPro" id="IPR002937">
    <property type="entry name" value="Amino_oxidase"/>
</dbReference>
<proteinExistence type="inferred from homology"/>
<name>A0AAX3L4H2_9ENTR</name>
<accession>A0AAX3L4H2</accession>
<evidence type="ECO:0000259" key="2">
    <source>
        <dbReference type="Pfam" id="PF01593"/>
    </source>
</evidence>
<reference evidence="3 4" key="1">
    <citation type="submission" date="2023-01" db="EMBL/GenBank/DDBJ databases">
        <title>Genome sequence resource and annotation of Enterobacter ludwigii, an economically important pathogen of seedling wilt with strawberry.</title>
        <authorList>
            <person name="Xie Y."/>
        </authorList>
    </citation>
    <scope>NUCLEOTIDE SEQUENCE [LARGE SCALE GENOMIC DNA]</scope>
    <source>
        <strain evidence="3 4">CM-TZ4</strain>
    </source>
</reference>
<comment type="similarity">
    <text evidence="1">Belongs to the flavin monoamine oxidase family.</text>
</comment>
<evidence type="ECO:0000313" key="3">
    <source>
        <dbReference type="EMBL" id="WCE11155.1"/>
    </source>
</evidence>
<feature type="domain" description="Amine oxidase" evidence="2">
    <location>
        <begin position="112"/>
        <end position="353"/>
    </location>
</feature>
<dbReference type="InterPro" id="IPR050703">
    <property type="entry name" value="Flavin_MAO"/>
</dbReference>
<protein>
    <submittedName>
        <fullName evidence="3">FAD-dependent oxidoreductase</fullName>
    </submittedName>
</protein>
<evidence type="ECO:0000256" key="1">
    <source>
        <dbReference type="ARBA" id="ARBA00005995"/>
    </source>
</evidence>
<organism evidence="3 4">
    <name type="scientific">Enterobacter ludwigii</name>
    <dbReference type="NCBI Taxonomy" id="299767"/>
    <lineage>
        <taxon>Bacteria</taxon>
        <taxon>Pseudomonadati</taxon>
        <taxon>Pseudomonadota</taxon>
        <taxon>Gammaproteobacteria</taxon>
        <taxon>Enterobacterales</taxon>
        <taxon>Enterobacteriaceae</taxon>
        <taxon>Enterobacter</taxon>
        <taxon>Enterobacter cloacae complex</taxon>
    </lineage>
</organism>
<sequence length="367" mass="40144">MKGSVIIIGAGVSGLYAGTLLEKAGVDYVILEARKRTGGRVLSGQVLANTPDGVHVDMGATWFWPEIQPDFAHLVHQLGLTSLPQGRPGDMLYERQTTPPAQRYPAYVTSPESFRLQGGMQTLTSALTRQIPAQKIKSDHQVVSISRLGEGMQVATQSETGEGSLFTGEHVFLALPPALAAKMTFEPALPEQVLSHWRKTPTWMAPHAKYVALYQTDFLQAQHLCGDVSSRVGPMVEIHDVSEPDTGKTAIFGFIGVPAKSRWTVSEAELKRLCREQLVRLFGEDAAEPEAEWIKDWAADPFTTTEFDLQQDVGHAQPQQVPAQEEWADKLTGIASEWSPQFSGYLAGAIDAAAEGVGHWLRHVARP</sequence>
<dbReference type="SUPFAM" id="SSF54373">
    <property type="entry name" value="FAD-linked reductases, C-terminal domain"/>
    <property type="match status" value="1"/>
</dbReference>
<dbReference type="SUPFAM" id="SSF51905">
    <property type="entry name" value="FAD/NAD(P)-binding domain"/>
    <property type="match status" value="1"/>
</dbReference>
<evidence type="ECO:0000313" key="4">
    <source>
        <dbReference type="Proteomes" id="UP001210538"/>
    </source>
</evidence>
<gene>
    <name evidence="3" type="ORF">PHA72_13660</name>
</gene>
<dbReference type="PANTHER" id="PTHR43563:SF14">
    <property type="entry name" value="AMINE OXIDASE"/>
    <property type="match status" value="1"/>
</dbReference>
<dbReference type="GO" id="GO:0016491">
    <property type="term" value="F:oxidoreductase activity"/>
    <property type="evidence" value="ECO:0007669"/>
    <property type="project" value="InterPro"/>
</dbReference>
<dbReference type="EMBL" id="CP116347">
    <property type="protein sequence ID" value="WCE11155.1"/>
    <property type="molecule type" value="Genomic_DNA"/>
</dbReference>
<keyword evidence="4" id="KW-1185">Reference proteome</keyword>